<feature type="region of interest" description="Disordered" evidence="1">
    <location>
        <begin position="1"/>
        <end position="24"/>
    </location>
</feature>
<name>A0AAV7PCI6_PLEWA</name>
<accession>A0AAV7PCI6</accession>
<dbReference type="Proteomes" id="UP001066276">
    <property type="component" value="Chromosome 7"/>
</dbReference>
<organism evidence="2 3">
    <name type="scientific">Pleurodeles waltl</name>
    <name type="common">Iberian ribbed newt</name>
    <dbReference type="NCBI Taxonomy" id="8319"/>
    <lineage>
        <taxon>Eukaryota</taxon>
        <taxon>Metazoa</taxon>
        <taxon>Chordata</taxon>
        <taxon>Craniata</taxon>
        <taxon>Vertebrata</taxon>
        <taxon>Euteleostomi</taxon>
        <taxon>Amphibia</taxon>
        <taxon>Batrachia</taxon>
        <taxon>Caudata</taxon>
        <taxon>Salamandroidea</taxon>
        <taxon>Salamandridae</taxon>
        <taxon>Pleurodelinae</taxon>
        <taxon>Pleurodeles</taxon>
    </lineage>
</organism>
<gene>
    <name evidence="2" type="ORF">NDU88_003244</name>
</gene>
<evidence type="ECO:0000313" key="3">
    <source>
        <dbReference type="Proteomes" id="UP001066276"/>
    </source>
</evidence>
<dbReference type="AlphaFoldDB" id="A0AAV7PCI6"/>
<comment type="caution">
    <text evidence="2">The sequence shown here is derived from an EMBL/GenBank/DDBJ whole genome shotgun (WGS) entry which is preliminary data.</text>
</comment>
<proteinExistence type="predicted"/>
<keyword evidence="3" id="KW-1185">Reference proteome</keyword>
<protein>
    <submittedName>
        <fullName evidence="2">Uncharacterized protein</fullName>
    </submittedName>
</protein>
<dbReference type="EMBL" id="JANPWB010000011">
    <property type="protein sequence ID" value="KAJ1124795.1"/>
    <property type="molecule type" value="Genomic_DNA"/>
</dbReference>
<evidence type="ECO:0000313" key="2">
    <source>
        <dbReference type="EMBL" id="KAJ1124795.1"/>
    </source>
</evidence>
<sequence>MERRPRAQSGRGPYRNRQHGSGHGGLDLGAVAARLVPPRAGLKRLAELGPPANHLRPGDGAPALREARWTGGSVRALRRLYCGCAGHPLGLVKAGWSCAVPALGETEQARVCCGKRREVSYIFLAWWDPGPVLRSPGAAGASDRTTPEGQCEGLRWVLFLLQPAVVHGRDGVF</sequence>
<evidence type="ECO:0000256" key="1">
    <source>
        <dbReference type="SAM" id="MobiDB-lite"/>
    </source>
</evidence>
<reference evidence="2" key="1">
    <citation type="journal article" date="2022" name="bioRxiv">
        <title>Sequencing and chromosome-scale assembly of the giantPleurodeles waltlgenome.</title>
        <authorList>
            <person name="Brown T."/>
            <person name="Elewa A."/>
            <person name="Iarovenko S."/>
            <person name="Subramanian E."/>
            <person name="Araus A.J."/>
            <person name="Petzold A."/>
            <person name="Susuki M."/>
            <person name="Suzuki K.-i.T."/>
            <person name="Hayashi T."/>
            <person name="Toyoda A."/>
            <person name="Oliveira C."/>
            <person name="Osipova E."/>
            <person name="Leigh N.D."/>
            <person name="Simon A."/>
            <person name="Yun M.H."/>
        </authorList>
    </citation>
    <scope>NUCLEOTIDE SEQUENCE</scope>
    <source>
        <strain evidence="2">20211129_DDA</strain>
        <tissue evidence="2">Liver</tissue>
    </source>
</reference>